<dbReference type="Proteomes" id="UP000680045">
    <property type="component" value="Unassembled WGS sequence"/>
</dbReference>
<dbReference type="AlphaFoldDB" id="A0A941FM46"/>
<reference evidence="1" key="1">
    <citation type="submission" date="2021-04" db="EMBL/GenBank/DDBJ databases">
        <title>Whole genome sequencing of Enterococci isolates from hospitalized patients.</title>
        <authorList>
            <person name="Ogoti B.M."/>
            <person name="Onyambu F.G."/>
        </authorList>
    </citation>
    <scope>NUCLEOTIDE SEQUENCE</scope>
    <source>
        <strain evidence="1">242</strain>
    </source>
</reference>
<organism evidence="1 2">
    <name type="scientific">Peribacillus frigoritolerans</name>
    <dbReference type="NCBI Taxonomy" id="450367"/>
    <lineage>
        <taxon>Bacteria</taxon>
        <taxon>Bacillati</taxon>
        <taxon>Bacillota</taxon>
        <taxon>Bacilli</taxon>
        <taxon>Bacillales</taxon>
        <taxon>Bacillaceae</taxon>
        <taxon>Peribacillus</taxon>
    </lineage>
</organism>
<name>A0A941FM46_9BACI</name>
<evidence type="ECO:0000313" key="1">
    <source>
        <dbReference type="EMBL" id="MBR8646016.1"/>
    </source>
</evidence>
<evidence type="ECO:0000313" key="2">
    <source>
        <dbReference type="Proteomes" id="UP000680045"/>
    </source>
</evidence>
<protein>
    <submittedName>
        <fullName evidence="1">Uncharacterized protein</fullName>
    </submittedName>
</protein>
<dbReference type="EMBL" id="JAGTPW010000063">
    <property type="protein sequence ID" value="MBR8646016.1"/>
    <property type="molecule type" value="Genomic_DNA"/>
</dbReference>
<sequence>MLAAVVIFTVRLGFETSYTHVGNILHSRVTITDYFLVSIIPQANIQNIQPVFEGGAKPLIRAVLFMSACSRCPLLCF</sequence>
<proteinExistence type="predicted"/>
<accession>A0A941FM46</accession>
<comment type="caution">
    <text evidence="1">The sequence shown here is derived from an EMBL/GenBank/DDBJ whole genome shotgun (WGS) entry which is preliminary data.</text>
</comment>
<gene>
    <name evidence="1" type="ORF">KEH51_25155</name>
</gene>